<organism evidence="1 2">
    <name type="scientific">Mycolicibacterium flavescens</name>
    <name type="common">Mycobacterium flavescens</name>
    <dbReference type="NCBI Taxonomy" id="1776"/>
    <lineage>
        <taxon>Bacteria</taxon>
        <taxon>Bacillati</taxon>
        <taxon>Actinomycetota</taxon>
        <taxon>Actinomycetes</taxon>
        <taxon>Mycobacteriales</taxon>
        <taxon>Mycobacteriaceae</taxon>
        <taxon>Mycolicibacterium</taxon>
    </lineage>
</organism>
<evidence type="ECO:0000313" key="1">
    <source>
        <dbReference type="EMBL" id="ODQ92078.1"/>
    </source>
</evidence>
<dbReference type="EMBL" id="MIHA01000002">
    <property type="protein sequence ID" value="ODQ92078.1"/>
    <property type="molecule type" value="Genomic_DNA"/>
</dbReference>
<dbReference type="Proteomes" id="UP000094053">
    <property type="component" value="Unassembled WGS sequence"/>
</dbReference>
<reference evidence="2" key="1">
    <citation type="submission" date="2016-09" db="EMBL/GenBank/DDBJ databases">
        <authorList>
            <person name="Greninger A.L."/>
            <person name="Jerome K.R."/>
            <person name="Mcnair B."/>
            <person name="Wallis C."/>
            <person name="Fang F."/>
        </authorList>
    </citation>
    <scope>NUCLEOTIDE SEQUENCE [LARGE SCALE GENOMIC DNA]</scope>
    <source>
        <strain evidence="2">M6</strain>
    </source>
</reference>
<name>A0A1E3RQE7_MYCFV</name>
<proteinExistence type="predicted"/>
<comment type="caution">
    <text evidence="1">The sequence shown here is derived from an EMBL/GenBank/DDBJ whole genome shotgun (WGS) entry which is preliminary data.</text>
</comment>
<gene>
    <name evidence="1" type="ORF">BHQ18_02570</name>
</gene>
<accession>A0A1E3RQE7</accession>
<sequence>MAVFDRHRGVYRDSAGEVVALLSDVVFERRSSLLTSRLVAVTPSATRILLRGNAFTGGIGTLDRVLTGVVHGI</sequence>
<dbReference type="AlphaFoldDB" id="A0A1E3RQE7"/>
<protein>
    <submittedName>
        <fullName evidence="1">Uncharacterized protein</fullName>
    </submittedName>
</protein>
<keyword evidence="2" id="KW-1185">Reference proteome</keyword>
<evidence type="ECO:0000313" key="2">
    <source>
        <dbReference type="Proteomes" id="UP000094053"/>
    </source>
</evidence>